<proteinExistence type="predicted"/>
<evidence type="ECO:0000313" key="10">
    <source>
        <dbReference type="EMBL" id="KAF3159283.1"/>
    </source>
</evidence>
<evidence type="ECO:0000256" key="6">
    <source>
        <dbReference type="ARBA" id="ARBA00023163"/>
    </source>
</evidence>
<evidence type="ECO:0000256" key="2">
    <source>
        <dbReference type="ARBA" id="ARBA00022723"/>
    </source>
</evidence>
<accession>A0A6G1M7U2</accession>
<keyword evidence="2" id="KW-0479">Metal-binding</keyword>
<dbReference type="InterPro" id="IPR051615">
    <property type="entry name" value="Transcr_Regulatory_Elem"/>
</dbReference>
<evidence type="ECO:0000256" key="3">
    <source>
        <dbReference type="ARBA" id="ARBA00022833"/>
    </source>
</evidence>
<evidence type="ECO:0000313" key="11">
    <source>
        <dbReference type="EMBL" id="KAF3231126.1"/>
    </source>
</evidence>
<dbReference type="PANTHER" id="PTHR31313:SF81">
    <property type="entry name" value="TY1 ENHANCER ACTIVATOR"/>
    <property type="match status" value="1"/>
</dbReference>
<feature type="compositionally biased region" description="Polar residues" evidence="8">
    <location>
        <begin position="205"/>
        <end position="231"/>
    </location>
</feature>
<dbReference type="GO" id="GO:0000981">
    <property type="term" value="F:DNA-binding transcription factor activity, RNA polymerase II-specific"/>
    <property type="evidence" value="ECO:0007669"/>
    <property type="project" value="InterPro"/>
</dbReference>
<name>A0A6G1M7U2_ORBOL</name>
<dbReference type="GO" id="GO:0008270">
    <property type="term" value="F:zinc ion binding"/>
    <property type="evidence" value="ECO:0007669"/>
    <property type="project" value="InterPro"/>
</dbReference>
<dbReference type="InterPro" id="IPR036864">
    <property type="entry name" value="Zn2-C6_fun-type_DNA-bd_sf"/>
</dbReference>
<evidence type="ECO:0000256" key="5">
    <source>
        <dbReference type="ARBA" id="ARBA00023125"/>
    </source>
</evidence>
<dbReference type="GO" id="GO:0005634">
    <property type="term" value="C:nucleus"/>
    <property type="evidence" value="ECO:0007669"/>
    <property type="project" value="UniProtKB-SubCell"/>
</dbReference>
<organism evidence="10 12">
    <name type="scientific">Orbilia oligospora</name>
    <name type="common">Nematode-trapping fungus</name>
    <name type="synonym">Arthrobotrys oligospora</name>
    <dbReference type="NCBI Taxonomy" id="2813651"/>
    <lineage>
        <taxon>Eukaryota</taxon>
        <taxon>Fungi</taxon>
        <taxon>Dikarya</taxon>
        <taxon>Ascomycota</taxon>
        <taxon>Pezizomycotina</taxon>
        <taxon>Orbiliomycetes</taxon>
        <taxon>Orbiliales</taxon>
        <taxon>Orbiliaceae</taxon>
        <taxon>Orbilia</taxon>
    </lineage>
</organism>
<dbReference type="PANTHER" id="PTHR31313">
    <property type="entry name" value="TY1 ENHANCER ACTIVATOR"/>
    <property type="match status" value="1"/>
</dbReference>
<feature type="compositionally biased region" description="Basic and acidic residues" evidence="8">
    <location>
        <begin position="134"/>
        <end position="143"/>
    </location>
</feature>
<sequence length="354" mass="39047">MMQQRSAPRLTTACEPCKRKKRKCDGASPFCSMCTRTPSACHYLRPNPRGLPSGYLIALEQRLADTEAALSLSISLILELAPVHSITIRQPSPNYLEAMNDQVLDLKKQKALDYLELSSLNHKGIKGGRTPDTSAEKREQQDEWQRWPISSMAEVFSWWSKKQQPPSPRPPKARRVMAGEPEERTRVPSLSPIAAFEDAQDDNSSHASLESSFGTDIGSQVPGSSNNQMPDQRSRSIHGHIGHTTQHAVPLEPQAYFPTSQNSGSLSTDFAGNYAAKLYSRPSTSGSSIVSYPPIVPSQLNDPYTQSPGIPTRVAGADSGQLYSRNSQTDLQATKKHTVSEDVQRVLDRNSGWF</sequence>
<evidence type="ECO:0000256" key="4">
    <source>
        <dbReference type="ARBA" id="ARBA00023015"/>
    </source>
</evidence>
<feature type="region of interest" description="Disordered" evidence="8">
    <location>
        <begin position="159"/>
        <end position="187"/>
    </location>
</feature>
<dbReference type="Gene3D" id="4.10.240.10">
    <property type="entry name" value="Zn(2)-C6 fungal-type DNA-binding domain"/>
    <property type="match status" value="1"/>
</dbReference>
<feature type="region of interest" description="Disordered" evidence="8">
    <location>
        <begin position="123"/>
        <end position="143"/>
    </location>
</feature>
<keyword evidence="7" id="KW-0539">Nucleus</keyword>
<keyword evidence="3" id="KW-0862">Zinc</keyword>
<evidence type="ECO:0000256" key="1">
    <source>
        <dbReference type="ARBA" id="ARBA00004123"/>
    </source>
</evidence>
<dbReference type="Proteomes" id="UP000483672">
    <property type="component" value="Unassembled WGS sequence"/>
</dbReference>
<dbReference type="SUPFAM" id="SSF57701">
    <property type="entry name" value="Zn2/Cys6 DNA-binding domain"/>
    <property type="match status" value="1"/>
</dbReference>
<comment type="caution">
    <text evidence="10">The sequence shown here is derived from an EMBL/GenBank/DDBJ whole genome shotgun (WGS) entry which is preliminary data.</text>
</comment>
<dbReference type="EMBL" id="WIPF01000005">
    <property type="protein sequence ID" value="KAF3231126.1"/>
    <property type="molecule type" value="Genomic_DNA"/>
</dbReference>
<keyword evidence="5" id="KW-0238">DNA-binding</keyword>
<dbReference type="Proteomes" id="UP000479691">
    <property type="component" value="Unassembled WGS sequence"/>
</dbReference>
<dbReference type="PROSITE" id="PS00463">
    <property type="entry name" value="ZN2_CY6_FUNGAL_1"/>
    <property type="match status" value="1"/>
</dbReference>
<evidence type="ECO:0000313" key="12">
    <source>
        <dbReference type="Proteomes" id="UP000479691"/>
    </source>
</evidence>
<dbReference type="AlphaFoldDB" id="A0A6G1M7U2"/>
<evidence type="ECO:0000313" key="13">
    <source>
        <dbReference type="Proteomes" id="UP000483672"/>
    </source>
</evidence>
<protein>
    <recommendedName>
        <fullName evidence="9">Zn(2)-C6 fungal-type domain-containing protein</fullName>
    </recommendedName>
</protein>
<dbReference type="PROSITE" id="PS50048">
    <property type="entry name" value="ZN2_CY6_FUNGAL_2"/>
    <property type="match status" value="1"/>
</dbReference>
<keyword evidence="4" id="KW-0805">Transcription regulation</keyword>
<dbReference type="Pfam" id="PF00172">
    <property type="entry name" value="Zn_clus"/>
    <property type="match status" value="1"/>
</dbReference>
<reference evidence="12 13" key="1">
    <citation type="submission" date="2019-06" db="EMBL/GenBank/DDBJ databases">
        <authorList>
            <person name="Palmer J.M."/>
        </authorList>
    </citation>
    <scope>NUCLEOTIDE SEQUENCE [LARGE SCALE GENOMIC DNA]</scope>
    <source>
        <strain evidence="11 13">TWF191</strain>
        <strain evidence="10 12">TWF788</strain>
    </source>
</reference>
<keyword evidence="6" id="KW-0804">Transcription</keyword>
<dbReference type="GO" id="GO:0003677">
    <property type="term" value="F:DNA binding"/>
    <property type="evidence" value="ECO:0007669"/>
    <property type="project" value="UniProtKB-KW"/>
</dbReference>
<evidence type="ECO:0000259" key="9">
    <source>
        <dbReference type="PROSITE" id="PS50048"/>
    </source>
</evidence>
<evidence type="ECO:0000256" key="8">
    <source>
        <dbReference type="SAM" id="MobiDB-lite"/>
    </source>
</evidence>
<evidence type="ECO:0000256" key="7">
    <source>
        <dbReference type="ARBA" id="ARBA00023242"/>
    </source>
</evidence>
<comment type="subcellular location">
    <subcellularLocation>
        <location evidence="1">Nucleus</location>
    </subcellularLocation>
</comment>
<feature type="region of interest" description="Disordered" evidence="8">
    <location>
        <begin position="199"/>
        <end position="233"/>
    </location>
</feature>
<dbReference type="CDD" id="cd00067">
    <property type="entry name" value="GAL4"/>
    <property type="match status" value="1"/>
</dbReference>
<feature type="domain" description="Zn(2)-C6 fungal-type" evidence="9">
    <location>
        <begin position="13"/>
        <end position="43"/>
    </location>
</feature>
<dbReference type="SMART" id="SM00066">
    <property type="entry name" value="GAL4"/>
    <property type="match status" value="1"/>
</dbReference>
<dbReference type="InterPro" id="IPR001138">
    <property type="entry name" value="Zn2Cys6_DnaBD"/>
</dbReference>
<gene>
    <name evidence="11" type="ORF">TWF191_007844</name>
    <name evidence="10" type="ORF">TWF788_003815</name>
</gene>
<dbReference type="EMBL" id="JAABOE010000189">
    <property type="protein sequence ID" value="KAF3159283.1"/>
    <property type="molecule type" value="Genomic_DNA"/>
</dbReference>